<dbReference type="EMBL" id="CAEZWE010000019">
    <property type="protein sequence ID" value="CAB4649108.1"/>
    <property type="molecule type" value="Genomic_DNA"/>
</dbReference>
<keyword evidence="2" id="KW-0472">Membrane</keyword>
<evidence type="ECO:0000313" key="3">
    <source>
        <dbReference type="EMBL" id="CAB4649108.1"/>
    </source>
</evidence>
<feature type="compositionally biased region" description="Polar residues" evidence="1">
    <location>
        <begin position="493"/>
        <end position="504"/>
    </location>
</feature>
<feature type="transmembrane region" description="Helical" evidence="2">
    <location>
        <begin position="533"/>
        <end position="550"/>
    </location>
</feature>
<evidence type="ECO:0000256" key="2">
    <source>
        <dbReference type="SAM" id="Phobius"/>
    </source>
</evidence>
<name>A0A6J6KJ62_9ZZZZ</name>
<sequence>MFLSQRRTTFVLATLLTSLVALSGCGGDSGSERTRNAALDTRTCAEGGQCKVGDTGPGGGVVFYDGGFDREWGRYLEAAPLNWGDSLPPYLKISNYPFLNGEMAGVFHPGDFSATAPWPLPNNELGSGKSAWARVKDYRCNFCVMDILAEYNKDLENGWYVPNQNEMRELINSNVRSLPRERYWTSTPSTGDPNRLITARKTSRGLEFPSMFQSSTWTFVPIRAFSSTPVAEVAAPTTTSTLPPMTTTPLPTTTSVAVTSTTASLPPQVLKAPTNVRVTFNGDEMNVSFDVPRDGLEPQYNYLKIDWSSASNELLLDRNLTLVSISIPPYFRGTQARVSVGSYTNSTQPAQTADAGAITVDIPVREPAAAPPPSVLPDKEREVSISISVLDNPIINLPEEEVPTEINRDEFVESVESQLPELTVTKVEVQVVTPSADDAPKFVEITQSDSTNFVIPADATQVNVRVTGSQGEVVQHSKLIVRVNDEGVVVAPTNISQPTDTTVKPSEGESSDTTVVSTPGDESSDDSSGSNPLVWLFIALVALLLAAFGVRQLRR</sequence>
<reference evidence="3" key="1">
    <citation type="submission" date="2020-05" db="EMBL/GenBank/DDBJ databases">
        <authorList>
            <person name="Chiriac C."/>
            <person name="Salcher M."/>
            <person name="Ghai R."/>
            <person name="Kavagutti S V."/>
        </authorList>
    </citation>
    <scope>NUCLEOTIDE SEQUENCE</scope>
</reference>
<accession>A0A6J6KJ62</accession>
<keyword evidence="2" id="KW-0812">Transmembrane</keyword>
<dbReference type="PROSITE" id="PS51257">
    <property type="entry name" value="PROKAR_LIPOPROTEIN"/>
    <property type="match status" value="1"/>
</dbReference>
<evidence type="ECO:0000256" key="1">
    <source>
        <dbReference type="SAM" id="MobiDB-lite"/>
    </source>
</evidence>
<organism evidence="3">
    <name type="scientific">freshwater metagenome</name>
    <dbReference type="NCBI Taxonomy" id="449393"/>
    <lineage>
        <taxon>unclassified sequences</taxon>
        <taxon>metagenomes</taxon>
        <taxon>ecological metagenomes</taxon>
    </lineage>
</organism>
<gene>
    <name evidence="3" type="ORF">UFOPK2169_00643</name>
</gene>
<dbReference type="AlphaFoldDB" id="A0A6J6KJ62"/>
<feature type="region of interest" description="Disordered" evidence="1">
    <location>
        <begin position="492"/>
        <end position="529"/>
    </location>
</feature>
<protein>
    <submittedName>
        <fullName evidence="3">Unannotated protein</fullName>
    </submittedName>
</protein>
<proteinExistence type="predicted"/>
<keyword evidence="2" id="KW-1133">Transmembrane helix</keyword>